<comment type="caution">
    <text evidence="1">The sequence shown here is derived from an EMBL/GenBank/DDBJ whole genome shotgun (WGS) entry which is preliminary data.</text>
</comment>
<accession>A0A1F5G1Y6</accession>
<dbReference type="EMBL" id="MFAV01000043">
    <property type="protein sequence ID" value="OGD85835.1"/>
    <property type="molecule type" value="Genomic_DNA"/>
</dbReference>
<reference evidence="1 2" key="1">
    <citation type="journal article" date="2016" name="Nat. Commun.">
        <title>Thousands of microbial genomes shed light on interconnected biogeochemical processes in an aquifer system.</title>
        <authorList>
            <person name="Anantharaman K."/>
            <person name="Brown C.T."/>
            <person name="Hug L.A."/>
            <person name="Sharon I."/>
            <person name="Castelle C.J."/>
            <person name="Probst A.J."/>
            <person name="Thomas B.C."/>
            <person name="Singh A."/>
            <person name="Wilkins M.J."/>
            <person name="Karaoz U."/>
            <person name="Brodie E.L."/>
            <person name="Williams K.H."/>
            <person name="Hubbard S.S."/>
            <person name="Banfield J.F."/>
        </authorList>
    </citation>
    <scope>NUCLEOTIDE SEQUENCE [LARGE SCALE GENOMIC DNA]</scope>
</reference>
<protein>
    <submittedName>
        <fullName evidence="1">Uncharacterized protein</fullName>
    </submittedName>
</protein>
<name>A0A1F5G1Y6_9BACT</name>
<dbReference type="Proteomes" id="UP000176628">
    <property type="component" value="Unassembled WGS sequence"/>
</dbReference>
<evidence type="ECO:0000313" key="1">
    <source>
        <dbReference type="EMBL" id="OGD85835.1"/>
    </source>
</evidence>
<evidence type="ECO:0000313" key="2">
    <source>
        <dbReference type="Proteomes" id="UP000176628"/>
    </source>
</evidence>
<gene>
    <name evidence="1" type="ORF">A2Z23_02135</name>
</gene>
<sequence>MLEVFRRIPEEVKKQRAEIVKLLGDVNHGGYIARVCPQRSDLEEINFDSINLPKVLLSRHIKVHSPLRGLADLLNLDGNKPLNIRVHLTTDGGRTVDEIQLKQEDSWKLKLYFDPKTFELYDARLAVTSGEYPFSKPRDRSSKTFLNNSELLLDFLNAVDEELVVGRQNWGNLVRKEAQVYSSELDEKIGVPSDVSRTVGRFITCMSHAFSDKAFLVFGSPVENENNGDFKIVPLFTTLPVTEKVAEALCAEFREPPVLTRGEYSRGFERESAGVYTLWNKNFKFKVILQTMVSVPHPWTNAAERDFAEFLVDQREHNFGLPDVTLLWKQPEPSPITNLTDIGLI</sequence>
<dbReference type="AlphaFoldDB" id="A0A1F5G1Y6"/>
<organism evidence="1 2">
    <name type="scientific">Candidatus Curtissbacteria bacterium RBG_16_39_7</name>
    <dbReference type="NCBI Taxonomy" id="1797707"/>
    <lineage>
        <taxon>Bacteria</taxon>
        <taxon>Candidatus Curtissiibacteriota</taxon>
    </lineage>
</organism>
<proteinExistence type="predicted"/>